<dbReference type="InterPro" id="IPR011990">
    <property type="entry name" value="TPR-like_helical_dom_sf"/>
</dbReference>
<dbReference type="Gene3D" id="1.10.260.40">
    <property type="entry name" value="lambda repressor-like DNA-binding domains"/>
    <property type="match status" value="1"/>
</dbReference>
<evidence type="ECO:0000259" key="1">
    <source>
        <dbReference type="PROSITE" id="PS50943"/>
    </source>
</evidence>
<protein>
    <submittedName>
        <fullName evidence="2">Transcriptional regulator, XRE family</fullName>
    </submittedName>
</protein>
<dbReference type="OrthoDB" id="162044at2"/>
<feature type="domain" description="HTH cro/C1-type" evidence="1">
    <location>
        <begin position="7"/>
        <end position="61"/>
    </location>
</feature>
<keyword evidence="3" id="KW-1185">Reference proteome</keyword>
<dbReference type="SUPFAM" id="SSF47413">
    <property type="entry name" value="lambda repressor-like DNA-binding domains"/>
    <property type="match status" value="1"/>
</dbReference>
<evidence type="ECO:0000313" key="2">
    <source>
        <dbReference type="EMBL" id="EFH81217.1"/>
    </source>
</evidence>
<dbReference type="AlphaFoldDB" id="D6U3X9"/>
<organism evidence="2 3">
    <name type="scientific">Ktedonobacter racemifer DSM 44963</name>
    <dbReference type="NCBI Taxonomy" id="485913"/>
    <lineage>
        <taxon>Bacteria</taxon>
        <taxon>Bacillati</taxon>
        <taxon>Chloroflexota</taxon>
        <taxon>Ktedonobacteria</taxon>
        <taxon>Ktedonobacterales</taxon>
        <taxon>Ktedonobacteraceae</taxon>
        <taxon>Ktedonobacter</taxon>
    </lineage>
</organism>
<dbReference type="InterPro" id="IPR001387">
    <property type="entry name" value="Cro/C1-type_HTH"/>
</dbReference>
<evidence type="ECO:0000313" key="3">
    <source>
        <dbReference type="Proteomes" id="UP000004508"/>
    </source>
</evidence>
<dbReference type="PROSITE" id="PS50943">
    <property type="entry name" value="HTH_CROC1"/>
    <property type="match status" value="1"/>
</dbReference>
<comment type="caution">
    <text evidence="2">The sequence shown here is derived from an EMBL/GenBank/DDBJ whole genome shotgun (WGS) entry which is preliminary data.</text>
</comment>
<dbReference type="SUPFAM" id="SSF48452">
    <property type="entry name" value="TPR-like"/>
    <property type="match status" value="1"/>
</dbReference>
<name>D6U3X9_KTERA</name>
<gene>
    <name evidence="2" type="ORF">Krac_1919</name>
</gene>
<dbReference type="CDD" id="cd00093">
    <property type="entry name" value="HTH_XRE"/>
    <property type="match status" value="1"/>
</dbReference>
<sequence>MKKRGRLTRARLDKGWSQAYAAEQVDVNPVTFSRWERGISDPYPVHIAKMKDLFELSAEELDLVESEGVGQEIMTRRDALFAIPGAFLAIEELMRSSEALAQCAIGVPSLWNLYFSGKIEDVTAILPMYKSYVTALVLQPSVLQNHAFGLASQVHQLVAEIATDQEDQNAAMIASQEALLYAQSAKDANLMVASLMRQANIFFHRKMSTKALQTYQQAIPIMTQASPLLQARIHIGLAEVHGMRSERQEALRSIGLAHEIFPAQPILDTAFGYTHINEYELDVFGRCQTHLYLGQPKQAVEGLDHITQVMGEQIDPLPAVDLLYYRGEAASMMGDLEAATKYVEDGAILAKRINSQLYFGKIAATYRDMSQRWANDGRVAVLAELFQSW</sequence>
<dbReference type="STRING" id="485913.Krac_1919"/>
<dbReference type="eggNOG" id="ENOG5033W9U">
    <property type="taxonomic scope" value="Bacteria"/>
</dbReference>
<reference evidence="2 3" key="1">
    <citation type="journal article" date="2011" name="Stand. Genomic Sci.">
        <title>Non-contiguous finished genome sequence and contextual data of the filamentous soil bacterium Ktedonobacter racemifer type strain (SOSP1-21).</title>
        <authorList>
            <person name="Chang Y.J."/>
            <person name="Land M."/>
            <person name="Hauser L."/>
            <person name="Chertkov O."/>
            <person name="Del Rio T.G."/>
            <person name="Nolan M."/>
            <person name="Copeland A."/>
            <person name="Tice H."/>
            <person name="Cheng J.F."/>
            <person name="Lucas S."/>
            <person name="Han C."/>
            <person name="Goodwin L."/>
            <person name="Pitluck S."/>
            <person name="Ivanova N."/>
            <person name="Ovchinikova G."/>
            <person name="Pati A."/>
            <person name="Chen A."/>
            <person name="Palaniappan K."/>
            <person name="Mavromatis K."/>
            <person name="Liolios K."/>
            <person name="Brettin T."/>
            <person name="Fiebig A."/>
            <person name="Rohde M."/>
            <person name="Abt B."/>
            <person name="Goker M."/>
            <person name="Detter J.C."/>
            <person name="Woyke T."/>
            <person name="Bristow J."/>
            <person name="Eisen J.A."/>
            <person name="Markowitz V."/>
            <person name="Hugenholtz P."/>
            <person name="Kyrpides N.C."/>
            <person name="Klenk H.P."/>
            <person name="Lapidus A."/>
        </authorList>
    </citation>
    <scope>NUCLEOTIDE SEQUENCE [LARGE SCALE GENOMIC DNA]</scope>
    <source>
        <strain evidence="3">DSM 44963</strain>
    </source>
</reference>
<dbReference type="GO" id="GO:0003677">
    <property type="term" value="F:DNA binding"/>
    <property type="evidence" value="ECO:0007669"/>
    <property type="project" value="InterPro"/>
</dbReference>
<proteinExistence type="predicted"/>
<dbReference type="RefSeq" id="WP_007918445.1">
    <property type="nucleotide sequence ID" value="NZ_ADVG01000004.1"/>
</dbReference>
<dbReference type="InParanoid" id="D6U3X9"/>
<dbReference type="SMART" id="SM00028">
    <property type="entry name" value="TPR"/>
    <property type="match status" value="3"/>
</dbReference>
<dbReference type="Proteomes" id="UP000004508">
    <property type="component" value="Unassembled WGS sequence"/>
</dbReference>
<dbReference type="EMBL" id="ADVG01000004">
    <property type="protein sequence ID" value="EFH81217.1"/>
    <property type="molecule type" value="Genomic_DNA"/>
</dbReference>
<dbReference type="InterPro" id="IPR010982">
    <property type="entry name" value="Lambda_DNA-bd_dom_sf"/>
</dbReference>
<dbReference type="InterPro" id="IPR019734">
    <property type="entry name" value="TPR_rpt"/>
</dbReference>
<dbReference type="Gene3D" id="1.25.40.10">
    <property type="entry name" value="Tetratricopeptide repeat domain"/>
    <property type="match status" value="1"/>
</dbReference>
<dbReference type="SMART" id="SM00530">
    <property type="entry name" value="HTH_XRE"/>
    <property type="match status" value="1"/>
</dbReference>
<accession>D6U3X9</accession>
<dbReference type="Pfam" id="PF01381">
    <property type="entry name" value="HTH_3"/>
    <property type="match status" value="1"/>
</dbReference>